<evidence type="ECO:0000256" key="1">
    <source>
        <dbReference type="SAM" id="MobiDB-lite"/>
    </source>
</evidence>
<sequence length="143" mass="15216">MTAGGLLAQTSHTGQPLRPDQLNWMPAPPVLPKGAQMAVLSGDPTKAGPFTVRLKMPAGYRIPAHSHPTDERVTVISGTFRCGMGDRLDEAKAQTLGDGGFVNLPAKMNHYAFADQEAVVQIDSEGPFAITYVDAADDPSRSQ</sequence>
<dbReference type="Pfam" id="PF14499">
    <property type="entry name" value="DUF4437"/>
    <property type="match status" value="1"/>
</dbReference>
<dbReference type="EMBL" id="CP045423">
    <property type="protein sequence ID" value="QFU18035.1"/>
    <property type="molecule type" value="Genomic_DNA"/>
</dbReference>
<gene>
    <name evidence="2" type="ORF">GDR74_05975</name>
</gene>
<protein>
    <submittedName>
        <fullName evidence="2">DUF4437 domain-containing protein</fullName>
    </submittedName>
</protein>
<dbReference type="Proteomes" id="UP000325614">
    <property type="component" value="Chromosome"/>
</dbReference>
<dbReference type="InterPro" id="IPR011051">
    <property type="entry name" value="RmlC_Cupin_sf"/>
</dbReference>
<dbReference type="SUPFAM" id="SSF51182">
    <property type="entry name" value="RmlC-like cupins"/>
    <property type="match status" value="1"/>
</dbReference>
<organism evidence="2 3">
    <name type="scientific">Microvirga thermotolerans</name>
    <dbReference type="NCBI Taxonomy" id="2651334"/>
    <lineage>
        <taxon>Bacteria</taxon>
        <taxon>Pseudomonadati</taxon>
        <taxon>Pseudomonadota</taxon>
        <taxon>Alphaproteobacteria</taxon>
        <taxon>Hyphomicrobiales</taxon>
        <taxon>Methylobacteriaceae</taxon>
        <taxon>Microvirga</taxon>
    </lineage>
</organism>
<accession>A0A5P9K2Z5</accession>
<reference evidence="2 3" key="1">
    <citation type="submission" date="2019-10" db="EMBL/GenBank/DDBJ databases">
        <title>Isolation, Identification of Microvirga thermotolerans HR1, a novel thermophilic bacterium and Comparative Genomics of the genus Microvirga.</title>
        <authorList>
            <person name="Li J."/>
            <person name="Zhang W."/>
            <person name="Lin M."/>
            <person name="Wang J."/>
        </authorList>
    </citation>
    <scope>NUCLEOTIDE SEQUENCE [LARGE SCALE GENOMIC DNA]</scope>
    <source>
        <strain evidence="2 3">HR1</strain>
    </source>
</reference>
<name>A0A5P9K2Z5_9HYPH</name>
<evidence type="ECO:0000313" key="2">
    <source>
        <dbReference type="EMBL" id="QFU18035.1"/>
    </source>
</evidence>
<dbReference type="AlphaFoldDB" id="A0A5P9K2Z5"/>
<feature type="region of interest" description="Disordered" evidence="1">
    <location>
        <begin position="1"/>
        <end position="20"/>
    </location>
</feature>
<dbReference type="KEGG" id="mico:GDR74_05975"/>
<evidence type="ECO:0000313" key="3">
    <source>
        <dbReference type="Proteomes" id="UP000325614"/>
    </source>
</evidence>
<dbReference type="InterPro" id="IPR014710">
    <property type="entry name" value="RmlC-like_jellyroll"/>
</dbReference>
<keyword evidence="3" id="KW-1185">Reference proteome</keyword>
<dbReference type="InterPro" id="IPR028013">
    <property type="entry name" value="DUF4437"/>
</dbReference>
<proteinExistence type="predicted"/>
<dbReference type="CDD" id="cd06989">
    <property type="entry name" value="cupin_DRT102"/>
    <property type="match status" value="1"/>
</dbReference>
<dbReference type="Gene3D" id="2.60.120.10">
    <property type="entry name" value="Jelly Rolls"/>
    <property type="match status" value="1"/>
</dbReference>